<gene>
    <name evidence="1" type="ORF">Q604_UNBC08954G0001</name>
</gene>
<sequence>DMEVDVGSQIKAKYTNNMPRKWSMYELVYITEELNHSVNFSSSVFILKDNGANIKFTMPVSSQFGKTVKGDP</sequence>
<feature type="non-terminal residue" evidence="1">
    <location>
        <position position="72"/>
    </location>
</feature>
<accession>W1Y330</accession>
<comment type="caution">
    <text evidence="1">The sequence shown here is derived from an EMBL/GenBank/DDBJ whole genome shotgun (WGS) entry which is preliminary data.</text>
</comment>
<dbReference type="AlphaFoldDB" id="W1Y330"/>
<proteinExistence type="predicted"/>
<dbReference type="EMBL" id="AZMM01008954">
    <property type="protein sequence ID" value="ETJ36791.1"/>
    <property type="molecule type" value="Genomic_DNA"/>
</dbReference>
<reference evidence="1" key="1">
    <citation type="submission" date="2013-12" db="EMBL/GenBank/DDBJ databases">
        <title>A Varibaculum cambriense genome reconstructed from a premature infant gut community with otherwise low bacterial novelty that shifts toward anaerobic metabolism during the third week of life.</title>
        <authorList>
            <person name="Brown C.T."/>
            <person name="Sharon I."/>
            <person name="Thomas B.C."/>
            <person name="Castelle C.J."/>
            <person name="Morowitz M.J."/>
            <person name="Banfield J.F."/>
        </authorList>
    </citation>
    <scope>NUCLEOTIDE SEQUENCE</scope>
</reference>
<name>W1Y330_9ZZZZ</name>
<evidence type="ECO:0000313" key="1">
    <source>
        <dbReference type="EMBL" id="ETJ36791.1"/>
    </source>
</evidence>
<feature type="non-terminal residue" evidence="1">
    <location>
        <position position="1"/>
    </location>
</feature>
<organism evidence="1">
    <name type="scientific">human gut metagenome</name>
    <dbReference type="NCBI Taxonomy" id="408170"/>
    <lineage>
        <taxon>unclassified sequences</taxon>
        <taxon>metagenomes</taxon>
        <taxon>organismal metagenomes</taxon>
    </lineage>
</organism>
<protein>
    <submittedName>
        <fullName evidence="1">Uncharacterized protein</fullName>
    </submittedName>
</protein>